<dbReference type="NCBIfam" id="TIGR01557">
    <property type="entry name" value="myb_SHAQKYF"/>
    <property type="match status" value="1"/>
</dbReference>
<dbReference type="SMART" id="SM00717">
    <property type="entry name" value="SANT"/>
    <property type="match status" value="1"/>
</dbReference>
<dbReference type="GO" id="GO:0009723">
    <property type="term" value="P:response to ethylene"/>
    <property type="evidence" value="ECO:0007669"/>
    <property type="project" value="TreeGrafter"/>
</dbReference>
<gene>
    <name evidence="10" type="ORF">OSB04_017216</name>
</gene>
<keyword evidence="4" id="KW-0804">Transcription</keyword>
<dbReference type="InterPro" id="IPR052245">
    <property type="entry name" value="Plant_Stress_Dev_TF"/>
</dbReference>
<evidence type="ECO:0000256" key="1">
    <source>
        <dbReference type="ARBA" id="ARBA00004123"/>
    </source>
</evidence>
<evidence type="ECO:0000256" key="6">
    <source>
        <dbReference type="SAM" id="MobiDB-lite"/>
    </source>
</evidence>
<comment type="caution">
    <text evidence="10">The sequence shown here is derived from an EMBL/GenBank/DDBJ whole genome shotgun (WGS) entry which is preliminary data.</text>
</comment>
<dbReference type="PANTHER" id="PTHR44191:SF65">
    <property type="entry name" value="TRANSCRIPTION FACTOR MYB1R1-LIKE ISOFORM X1"/>
    <property type="match status" value="1"/>
</dbReference>
<proteinExistence type="predicted"/>
<dbReference type="InterPro" id="IPR017930">
    <property type="entry name" value="Myb_dom"/>
</dbReference>
<evidence type="ECO:0000313" key="10">
    <source>
        <dbReference type="EMBL" id="KAJ9553171.1"/>
    </source>
</evidence>
<sequence length="226" mass="25508">MTKEPSSSSSMAGDCSHCGQTAHDSTTCNNGNVGSLKLFGVTIDPKSNQIDHGKEKEDDDRIVNNENLLLIRKCKSLDSLEACNIINDHPSSIDRGYQSDGPPDRSRKDKTKGVPWTEDEHISFLRGLDNLGKGDWRGISKKYVPSRTPTQVASHAQKYYIRMNATREKRKRRSSLFDIPYQESHMVPRAPVPLSLRPPVSPVARTYDIQDLSYRARMVREEDCVF</sequence>
<reference evidence="10" key="1">
    <citation type="submission" date="2023-03" db="EMBL/GenBank/DDBJ databases">
        <title>Chromosome-scale reference genome and RAD-based genetic map of yellow starthistle (Centaurea solstitialis) reveal putative structural variation and QTLs associated with invader traits.</title>
        <authorList>
            <person name="Reatini B."/>
            <person name="Cang F.A."/>
            <person name="Jiang Q."/>
            <person name="Mckibben M.T.W."/>
            <person name="Barker M.S."/>
            <person name="Rieseberg L.H."/>
            <person name="Dlugosch K.M."/>
        </authorList>
    </citation>
    <scope>NUCLEOTIDE SEQUENCE</scope>
    <source>
        <strain evidence="10">CAN-66</strain>
        <tissue evidence="10">Leaf</tissue>
    </source>
</reference>
<protein>
    <submittedName>
        <fullName evidence="10">Uncharacterized protein</fullName>
    </submittedName>
</protein>
<name>A0AA38TFN6_9ASTR</name>
<dbReference type="SUPFAM" id="SSF46689">
    <property type="entry name" value="Homeodomain-like"/>
    <property type="match status" value="1"/>
</dbReference>
<evidence type="ECO:0000259" key="8">
    <source>
        <dbReference type="PROSITE" id="PS51293"/>
    </source>
</evidence>
<dbReference type="GO" id="GO:0006355">
    <property type="term" value="P:regulation of DNA-templated transcription"/>
    <property type="evidence" value="ECO:0007669"/>
    <property type="project" value="UniProtKB-ARBA"/>
</dbReference>
<dbReference type="InterPro" id="IPR009057">
    <property type="entry name" value="Homeodomain-like_sf"/>
</dbReference>
<dbReference type="GO" id="GO:0003677">
    <property type="term" value="F:DNA binding"/>
    <property type="evidence" value="ECO:0007669"/>
    <property type="project" value="UniProtKB-KW"/>
</dbReference>
<dbReference type="InterPro" id="IPR017884">
    <property type="entry name" value="SANT_dom"/>
</dbReference>
<evidence type="ECO:0000256" key="2">
    <source>
        <dbReference type="ARBA" id="ARBA00023015"/>
    </source>
</evidence>
<dbReference type="Proteomes" id="UP001172457">
    <property type="component" value="Chromosome 4"/>
</dbReference>
<evidence type="ECO:0000259" key="9">
    <source>
        <dbReference type="PROSITE" id="PS51294"/>
    </source>
</evidence>
<feature type="compositionally biased region" description="Polar residues" evidence="6">
    <location>
        <begin position="1"/>
        <end position="11"/>
    </location>
</feature>
<keyword evidence="5" id="KW-0539">Nucleus</keyword>
<comment type="subcellular location">
    <subcellularLocation>
        <location evidence="1">Nucleus</location>
    </subcellularLocation>
</comment>
<evidence type="ECO:0000256" key="3">
    <source>
        <dbReference type="ARBA" id="ARBA00023125"/>
    </source>
</evidence>
<dbReference type="PROSITE" id="PS50090">
    <property type="entry name" value="MYB_LIKE"/>
    <property type="match status" value="1"/>
</dbReference>
<dbReference type="PROSITE" id="PS51294">
    <property type="entry name" value="HTH_MYB"/>
    <property type="match status" value="1"/>
</dbReference>
<dbReference type="CDD" id="cd00167">
    <property type="entry name" value="SANT"/>
    <property type="match status" value="1"/>
</dbReference>
<feature type="region of interest" description="Disordered" evidence="6">
    <location>
        <begin position="91"/>
        <end position="115"/>
    </location>
</feature>
<feature type="domain" description="HTH myb-type" evidence="9">
    <location>
        <begin position="108"/>
        <end position="164"/>
    </location>
</feature>
<dbReference type="InterPro" id="IPR006447">
    <property type="entry name" value="Myb_dom_plants"/>
</dbReference>
<keyword evidence="2" id="KW-0805">Transcription regulation</keyword>
<dbReference type="GO" id="GO:0005634">
    <property type="term" value="C:nucleus"/>
    <property type="evidence" value="ECO:0007669"/>
    <property type="project" value="UniProtKB-SubCell"/>
</dbReference>
<evidence type="ECO:0000313" key="11">
    <source>
        <dbReference type="Proteomes" id="UP001172457"/>
    </source>
</evidence>
<evidence type="ECO:0000256" key="4">
    <source>
        <dbReference type="ARBA" id="ARBA00023163"/>
    </source>
</evidence>
<feature type="region of interest" description="Disordered" evidence="6">
    <location>
        <begin position="1"/>
        <end position="22"/>
    </location>
</feature>
<feature type="domain" description="Myb-like" evidence="7">
    <location>
        <begin position="108"/>
        <end position="160"/>
    </location>
</feature>
<dbReference type="Pfam" id="PF00249">
    <property type="entry name" value="Myb_DNA-binding"/>
    <property type="match status" value="1"/>
</dbReference>
<dbReference type="PROSITE" id="PS51293">
    <property type="entry name" value="SANT"/>
    <property type="match status" value="1"/>
</dbReference>
<dbReference type="FunFam" id="1.10.10.60:FF:000009">
    <property type="entry name" value="transcription factor MYB1R1"/>
    <property type="match status" value="1"/>
</dbReference>
<feature type="domain" description="SANT" evidence="8">
    <location>
        <begin position="116"/>
        <end position="164"/>
    </location>
</feature>
<dbReference type="InterPro" id="IPR001005">
    <property type="entry name" value="SANT/Myb"/>
</dbReference>
<organism evidence="10 11">
    <name type="scientific">Centaurea solstitialis</name>
    <name type="common">yellow star-thistle</name>
    <dbReference type="NCBI Taxonomy" id="347529"/>
    <lineage>
        <taxon>Eukaryota</taxon>
        <taxon>Viridiplantae</taxon>
        <taxon>Streptophyta</taxon>
        <taxon>Embryophyta</taxon>
        <taxon>Tracheophyta</taxon>
        <taxon>Spermatophyta</taxon>
        <taxon>Magnoliopsida</taxon>
        <taxon>eudicotyledons</taxon>
        <taxon>Gunneridae</taxon>
        <taxon>Pentapetalae</taxon>
        <taxon>asterids</taxon>
        <taxon>campanulids</taxon>
        <taxon>Asterales</taxon>
        <taxon>Asteraceae</taxon>
        <taxon>Carduoideae</taxon>
        <taxon>Cardueae</taxon>
        <taxon>Centaureinae</taxon>
        <taxon>Centaurea</taxon>
    </lineage>
</organism>
<evidence type="ECO:0000256" key="5">
    <source>
        <dbReference type="ARBA" id="ARBA00023242"/>
    </source>
</evidence>
<dbReference type="GO" id="GO:0009739">
    <property type="term" value="P:response to gibberellin"/>
    <property type="evidence" value="ECO:0007669"/>
    <property type="project" value="TreeGrafter"/>
</dbReference>
<dbReference type="EMBL" id="JARYMX010000004">
    <property type="protein sequence ID" value="KAJ9553171.1"/>
    <property type="molecule type" value="Genomic_DNA"/>
</dbReference>
<keyword evidence="11" id="KW-1185">Reference proteome</keyword>
<accession>A0AA38TFN6</accession>
<dbReference type="AlphaFoldDB" id="A0AA38TFN6"/>
<dbReference type="PANTHER" id="PTHR44191">
    <property type="entry name" value="TRANSCRIPTION FACTOR KUA1"/>
    <property type="match status" value="1"/>
</dbReference>
<keyword evidence="3" id="KW-0238">DNA-binding</keyword>
<evidence type="ECO:0000259" key="7">
    <source>
        <dbReference type="PROSITE" id="PS50090"/>
    </source>
</evidence>
<dbReference type="Gene3D" id="1.10.10.60">
    <property type="entry name" value="Homeodomain-like"/>
    <property type="match status" value="1"/>
</dbReference>